<reference evidence="1 2" key="1">
    <citation type="submission" date="2018-05" db="EMBL/GenBank/DDBJ databases">
        <title>Genomic Encyclopedia of Archaeal and Bacterial Type Strains, Phase II (KMG-II): from individual species to whole genera.</title>
        <authorList>
            <person name="Goeker M."/>
        </authorList>
    </citation>
    <scope>NUCLEOTIDE SEQUENCE [LARGE SCALE GENOMIC DNA]</scope>
    <source>
        <strain evidence="1 2">DSM 22637</strain>
    </source>
</reference>
<gene>
    <name evidence="1" type="ORF">LX78_00897</name>
</gene>
<accession>A0A316DQV0</accession>
<dbReference type="Proteomes" id="UP000245430">
    <property type="component" value="Unassembled WGS sequence"/>
</dbReference>
<evidence type="ECO:0000313" key="1">
    <source>
        <dbReference type="EMBL" id="PWK19549.1"/>
    </source>
</evidence>
<sequence length="95" mass="11495">MDLKILHYKCQRVVKSAFEDFKHYIKNAIFEVNDSIVEIELNSMKQTIITKMNNWFADSNYSEKQYVYMKHVISYYEDIAIKTALRFAKKHYRES</sequence>
<protein>
    <submittedName>
        <fullName evidence="1">Uncharacterized protein</fullName>
    </submittedName>
</protein>
<dbReference type="EMBL" id="QGGP01000002">
    <property type="protein sequence ID" value="PWK19549.1"/>
    <property type="molecule type" value="Genomic_DNA"/>
</dbReference>
<proteinExistence type="predicted"/>
<keyword evidence="2" id="KW-1185">Reference proteome</keyword>
<dbReference type="OrthoDB" id="9843593at2"/>
<dbReference type="AlphaFoldDB" id="A0A316DQV0"/>
<comment type="caution">
    <text evidence="1">The sequence shown here is derived from an EMBL/GenBank/DDBJ whole genome shotgun (WGS) entry which is preliminary data.</text>
</comment>
<organism evidence="1 2">
    <name type="scientific">Xanthomarina spongicola</name>
    <dbReference type="NCBI Taxonomy" id="570520"/>
    <lineage>
        <taxon>Bacteria</taxon>
        <taxon>Pseudomonadati</taxon>
        <taxon>Bacteroidota</taxon>
        <taxon>Flavobacteriia</taxon>
        <taxon>Flavobacteriales</taxon>
        <taxon>Flavobacteriaceae</taxon>
        <taxon>Xanthomarina</taxon>
    </lineage>
</organism>
<evidence type="ECO:0000313" key="2">
    <source>
        <dbReference type="Proteomes" id="UP000245430"/>
    </source>
</evidence>
<name>A0A316DQV0_9FLAO</name>
<dbReference type="RefSeq" id="WP_109681446.1">
    <property type="nucleotide sequence ID" value="NZ_QGGP01000002.1"/>
</dbReference>